<comment type="caution">
    <text evidence="1">The sequence shown here is derived from an EMBL/GenBank/DDBJ whole genome shotgun (WGS) entry which is preliminary data.</text>
</comment>
<keyword evidence="2" id="KW-1185">Reference proteome</keyword>
<proteinExistence type="predicted"/>
<sequence length="531" mass="60806">MLAKTLQTIFILSLFSFSYSLPLSANKRWIVDAATGKRVKLSCINWAAHLEPMLAEGLEKTPLEEIVGELAKMHFNCVRLTWPTFMFTRPSYGQVQVAQTLDSLGLKNAKEGIAKNNPFILKMTHVQAYEAVINELGAQRIMVLLDNHISKPEWCCSNTDGNGFFGDEYFHPEEWLQGLTLVAKRFRHKRQVVGISMRNELRGSRQNEEDWYKYISEGVRRVHKENPHVIILVSGLNFDLDLSFLQKKPLAVGLENKIVYEVHWYSFSQDQESWRVQPLNRICNKTTQSFIDNSAFLTYGDNPVPLFLGEFGFDQRGVNRADNFYMTCLLAYAAERNLDWGLWALQGSYYLRQGQAGTEETFGALNAEWRHPRNPKFIERLRFMQTLTQDPNANHTTSYTIFHPESGYCVSADGRNELYASDNRRRSRWSYEGDGSPIMLMNKALCLKVVGDGLPPLLSNDCSSEQSAWNTVSLTKMHIAAKDEHGQLLCLQKSSNSDKILTKKCICIEDDSDCMENPQNQWFKFVLTNVK</sequence>
<evidence type="ECO:0000313" key="1">
    <source>
        <dbReference type="EMBL" id="KAJ4711987.1"/>
    </source>
</evidence>
<name>A0ACC1XM87_MELAZ</name>
<accession>A0ACC1XM87</accession>
<reference evidence="1 2" key="1">
    <citation type="journal article" date="2023" name="Science">
        <title>Complex scaffold remodeling in plant triterpene biosynthesis.</title>
        <authorList>
            <person name="De La Pena R."/>
            <person name="Hodgson H."/>
            <person name="Liu J.C."/>
            <person name="Stephenson M.J."/>
            <person name="Martin A.C."/>
            <person name="Owen C."/>
            <person name="Harkess A."/>
            <person name="Leebens-Mack J."/>
            <person name="Jimenez L.E."/>
            <person name="Osbourn A."/>
            <person name="Sattely E.S."/>
        </authorList>
    </citation>
    <scope>NUCLEOTIDE SEQUENCE [LARGE SCALE GENOMIC DNA]</scope>
    <source>
        <strain evidence="2">cv. JPN11</strain>
        <tissue evidence="1">Leaf</tissue>
    </source>
</reference>
<organism evidence="1 2">
    <name type="scientific">Melia azedarach</name>
    <name type="common">Chinaberry tree</name>
    <dbReference type="NCBI Taxonomy" id="155640"/>
    <lineage>
        <taxon>Eukaryota</taxon>
        <taxon>Viridiplantae</taxon>
        <taxon>Streptophyta</taxon>
        <taxon>Embryophyta</taxon>
        <taxon>Tracheophyta</taxon>
        <taxon>Spermatophyta</taxon>
        <taxon>Magnoliopsida</taxon>
        <taxon>eudicotyledons</taxon>
        <taxon>Gunneridae</taxon>
        <taxon>Pentapetalae</taxon>
        <taxon>rosids</taxon>
        <taxon>malvids</taxon>
        <taxon>Sapindales</taxon>
        <taxon>Meliaceae</taxon>
        <taxon>Melia</taxon>
    </lineage>
</organism>
<dbReference type="EMBL" id="CM051401">
    <property type="protein sequence ID" value="KAJ4711987.1"/>
    <property type="molecule type" value="Genomic_DNA"/>
</dbReference>
<gene>
    <name evidence="1" type="ORF">OWV82_014309</name>
</gene>
<evidence type="ECO:0000313" key="2">
    <source>
        <dbReference type="Proteomes" id="UP001164539"/>
    </source>
</evidence>
<dbReference type="Proteomes" id="UP001164539">
    <property type="component" value="Chromosome 8"/>
</dbReference>
<protein>
    <submittedName>
        <fullName evidence="1">Endoglucanase</fullName>
    </submittedName>
</protein>